<reference evidence="2" key="1">
    <citation type="journal article" date="2023" name="Insect Mol. Biol.">
        <title>Genome sequencing provides insights into the evolution of gene families encoding plant cell wall-degrading enzymes in longhorned beetles.</title>
        <authorList>
            <person name="Shin N.R."/>
            <person name="Okamura Y."/>
            <person name="Kirsch R."/>
            <person name="Pauchet Y."/>
        </authorList>
    </citation>
    <scope>NUCLEOTIDE SEQUENCE</scope>
    <source>
        <strain evidence="2">RBIC_L_NR</strain>
    </source>
</reference>
<accession>A0AAV8WR77</accession>
<proteinExistence type="predicted"/>
<keyword evidence="3" id="KW-1185">Reference proteome</keyword>
<protein>
    <submittedName>
        <fullName evidence="2">Uncharacterized protein</fullName>
    </submittedName>
</protein>
<gene>
    <name evidence="2" type="ORF">NQ314_018510</name>
</gene>
<dbReference type="EMBL" id="JANEYF010005218">
    <property type="protein sequence ID" value="KAJ8928863.1"/>
    <property type="molecule type" value="Genomic_DNA"/>
</dbReference>
<sequence>MIKSKKLWRPHRNGSRKGRGEGSYTSEADAKHGGASKQKREILCGVVHSIILYRAPVWAEILSVGRYCENLQKVQQKMVVRVASAYRTVSTKAAQVVAGVIPIEILIEERSTRSAFVRDGRHIK</sequence>
<feature type="compositionally biased region" description="Basic residues" evidence="1">
    <location>
        <begin position="1"/>
        <end position="17"/>
    </location>
</feature>
<organism evidence="2 3">
    <name type="scientific">Rhamnusium bicolor</name>
    <dbReference type="NCBI Taxonomy" id="1586634"/>
    <lineage>
        <taxon>Eukaryota</taxon>
        <taxon>Metazoa</taxon>
        <taxon>Ecdysozoa</taxon>
        <taxon>Arthropoda</taxon>
        <taxon>Hexapoda</taxon>
        <taxon>Insecta</taxon>
        <taxon>Pterygota</taxon>
        <taxon>Neoptera</taxon>
        <taxon>Endopterygota</taxon>
        <taxon>Coleoptera</taxon>
        <taxon>Polyphaga</taxon>
        <taxon>Cucujiformia</taxon>
        <taxon>Chrysomeloidea</taxon>
        <taxon>Cerambycidae</taxon>
        <taxon>Lepturinae</taxon>
        <taxon>Rhagiini</taxon>
        <taxon>Rhamnusium</taxon>
    </lineage>
</organism>
<feature type="compositionally biased region" description="Basic and acidic residues" evidence="1">
    <location>
        <begin position="28"/>
        <end position="38"/>
    </location>
</feature>
<feature type="region of interest" description="Disordered" evidence="1">
    <location>
        <begin position="1"/>
        <end position="38"/>
    </location>
</feature>
<name>A0AAV8WR77_9CUCU</name>
<evidence type="ECO:0000256" key="1">
    <source>
        <dbReference type="SAM" id="MobiDB-lite"/>
    </source>
</evidence>
<evidence type="ECO:0000313" key="2">
    <source>
        <dbReference type="EMBL" id="KAJ8928863.1"/>
    </source>
</evidence>
<evidence type="ECO:0000313" key="3">
    <source>
        <dbReference type="Proteomes" id="UP001162156"/>
    </source>
</evidence>
<dbReference type="AlphaFoldDB" id="A0AAV8WR77"/>
<comment type="caution">
    <text evidence="2">The sequence shown here is derived from an EMBL/GenBank/DDBJ whole genome shotgun (WGS) entry which is preliminary data.</text>
</comment>
<dbReference type="Proteomes" id="UP001162156">
    <property type="component" value="Unassembled WGS sequence"/>
</dbReference>